<evidence type="ECO:0000313" key="4">
    <source>
        <dbReference type="Proteomes" id="UP001141806"/>
    </source>
</evidence>
<accession>A0A9Q0KH72</accession>
<evidence type="ECO:0000256" key="2">
    <source>
        <dbReference type="SAM" id="MobiDB-lite"/>
    </source>
</evidence>
<feature type="region of interest" description="Disordered" evidence="2">
    <location>
        <begin position="1529"/>
        <end position="1549"/>
    </location>
</feature>
<dbReference type="PANTHER" id="PTHR34418">
    <property type="entry name" value="NUCLEAR PORE COMPLEX PROTEIN NUP214 ISOFORM X1"/>
    <property type="match status" value="1"/>
</dbReference>
<feature type="compositionally biased region" description="Low complexity" evidence="2">
    <location>
        <begin position="1456"/>
        <end position="1483"/>
    </location>
</feature>
<evidence type="ECO:0000313" key="3">
    <source>
        <dbReference type="EMBL" id="KAJ4970400.1"/>
    </source>
</evidence>
<feature type="coiled-coil region" evidence="1">
    <location>
        <begin position="862"/>
        <end position="889"/>
    </location>
</feature>
<dbReference type="Proteomes" id="UP001141806">
    <property type="component" value="Unassembled WGS sequence"/>
</dbReference>
<keyword evidence="4" id="KW-1185">Reference proteome</keyword>
<feature type="compositionally biased region" description="Polar residues" evidence="2">
    <location>
        <begin position="1413"/>
        <end position="1430"/>
    </location>
</feature>
<evidence type="ECO:0000256" key="1">
    <source>
        <dbReference type="SAM" id="Coils"/>
    </source>
</evidence>
<feature type="region of interest" description="Disordered" evidence="2">
    <location>
        <begin position="1058"/>
        <end position="1082"/>
    </location>
</feature>
<feature type="region of interest" description="Disordered" evidence="2">
    <location>
        <begin position="1584"/>
        <end position="1629"/>
    </location>
</feature>
<dbReference type="EMBL" id="JAMYWD010000005">
    <property type="protein sequence ID" value="KAJ4970400.1"/>
    <property type="molecule type" value="Genomic_DNA"/>
</dbReference>
<feature type="compositionally biased region" description="Low complexity" evidence="2">
    <location>
        <begin position="708"/>
        <end position="719"/>
    </location>
</feature>
<dbReference type="PANTHER" id="PTHR34418:SF3">
    <property type="entry name" value="NUCLEAR PORE COMPLEX PROTEIN NUP214"/>
    <property type="match status" value="1"/>
</dbReference>
<name>A0A9Q0KH72_9MAGN</name>
<feature type="compositionally biased region" description="Polar residues" evidence="2">
    <location>
        <begin position="683"/>
        <end position="697"/>
    </location>
</feature>
<feature type="region of interest" description="Disordered" evidence="2">
    <location>
        <begin position="1"/>
        <end position="24"/>
    </location>
</feature>
<dbReference type="InterPro" id="IPR044694">
    <property type="entry name" value="NUP214"/>
</dbReference>
<organism evidence="3 4">
    <name type="scientific">Protea cynaroides</name>
    <dbReference type="NCBI Taxonomy" id="273540"/>
    <lineage>
        <taxon>Eukaryota</taxon>
        <taxon>Viridiplantae</taxon>
        <taxon>Streptophyta</taxon>
        <taxon>Embryophyta</taxon>
        <taxon>Tracheophyta</taxon>
        <taxon>Spermatophyta</taxon>
        <taxon>Magnoliopsida</taxon>
        <taxon>Proteales</taxon>
        <taxon>Proteaceae</taxon>
        <taxon>Protea</taxon>
    </lineage>
</organism>
<feature type="region of interest" description="Disordered" evidence="2">
    <location>
        <begin position="1344"/>
        <end position="1504"/>
    </location>
</feature>
<reference evidence="3" key="1">
    <citation type="journal article" date="2023" name="Plant J.">
        <title>The genome of the king protea, Protea cynaroides.</title>
        <authorList>
            <person name="Chang J."/>
            <person name="Duong T.A."/>
            <person name="Schoeman C."/>
            <person name="Ma X."/>
            <person name="Roodt D."/>
            <person name="Barker N."/>
            <person name="Li Z."/>
            <person name="Van de Peer Y."/>
            <person name="Mizrachi E."/>
        </authorList>
    </citation>
    <scope>NUCLEOTIDE SEQUENCE</scope>
    <source>
        <tissue evidence="3">Young leaves</tissue>
    </source>
</reference>
<proteinExistence type="predicted"/>
<dbReference type="GO" id="GO:0006405">
    <property type="term" value="P:RNA export from nucleus"/>
    <property type="evidence" value="ECO:0007669"/>
    <property type="project" value="InterPro"/>
</dbReference>
<feature type="compositionally biased region" description="Low complexity" evidence="2">
    <location>
        <begin position="529"/>
        <end position="546"/>
    </location>
</feature>
<dbReference type="OrthoDB" id="248320at2759"/>
<protein>
    <recommendedName>
        <fullName evidence="5">Nuclear pore complex protein NUP214</fullName>
    </recommendedName>
</protein>
<feature type="region of interest" description="Disordered" evidence="2">
    <location>
        <begin position="522"/>
        <end position="546"/>
    </location>
</feature>
<feature type="compositionally biased region" description="Polar residues" evidence="2">
    <location>
        <begin position="1386"/>
        <end position="1397"/>
    </location>
</feature>
<sequence>MAASKGGRSYTIQLDEEEEGDRKENPGYFFQRIGEPIPIKLQDTNYDTGSPPVKPLAVSEQYGAIFVAHNEGFCVAKTKDVIEAAKVIKEKGSGSCIQDHSVVNVPIGKAHILALSADSSTLAVAVDGQFHFFLVDSLLNKEKEPCFSCSLEDSTYIKDLQWRKNSENSYLVLSAHGKLYHGFVEGPFKDVIDNVDAVDWSAKGKYVAVARNSNLSILSSKFKERFCMSLSFKSWINDADPKCRIKVDSLKWVRSDSIIVGCFQLTEDGGEEGYLVQVITSRDGKITDASSKQFVLCFSDLFSHIIDDILPFGGGPCLFLSYLEQWELALVANRKNIDDHIIMLGWPLDEQHRKAAVISLDGDNSPRIELQENGDDNLIVGFGVDKVSLYDKVKVKVGDEEWKELSSYCVLLCLTLEGTLTMFHFAGVAEPPVPSRPVIALSDEEEDSSAFIHLGNDTSKTSRIEENKVEEIILDAMREKTGIELNTKEEGHILSENDLKLPELNGTLKSSFVTEQFSYPAKHNQNVEQSQPSGQKSSSSGQSSLYLPSSQGFSSAISKVGLALEGKITSETSTTNISNKNSLNRLEVGKASVEKVGSTSFQSPASGSWSSGKLIFSNDPNARYSSAASSSIPGNVHENAGLSLVNVTRVPGCQSSPDLLPGGKVLGSKDYSASPLLNVHLSSRDTQIGGQRATTGAGNAESVPPLRSSQVSLQESSVQGRSLSSKLHHTKENNRTTPSSVVLDSDPEFSKHFGNVKDMAKELDTLLSYIEKDGGFKDACTVFQKSSVLALEQGVENLSGICRARRNTIELCLEEVQNLLNKTVQVLARKIHMEGIVKQASDSHYWDLWDRQKLSPELELKRRQILKINQDLTNQMVELERHFNSLELNKFGDNSGVLMGRRAVHGCLEVSGQIPSLHSLYNTMNSQLSAAQRLSECLTKQMAALNIKSPSAKQQSVAKELFESIGLAYDGDSFNSPDIKRAVDPPDPVKKLPFSLCSTAVKQQSRRITSNAIKSYEPETARRKRDSLDRSWASYEPPKTTVKRILLREEQARVTADKSSLLMTKGRHSSRQQEGYSVASWKGQASSPPSLFMSMNKDESPKFQQKKNVQDKPLMQNFEYEQTSLFKWSDDRSQLLHTTGLKSPEMPETQRSNLQPFLLSAASESSPDLVRHNPRETGNLVADRSNSSLSHLEKFNSSTFQSFPISSTKSNTQFEFPINQIPSTHMNLPQQTSVPPKKTPDVKIQRSELPHLTSEGTAQTKPTGTVKHEAVIPEKSSAVPERSQSFPAVSINEPAASLRGKLFNFDAVTTKIQPGNTASASAVSPAVSTSPSVSFPAPTISLPIPPKASPIPSASTQMQSTDPSGLTPFYSGPFQVPKPQVLPPIQSASTNSMSQAPFTEPKPLVGEFDTKSDASAISQAPVSQPSPATGESTSKPEPSIPPEPSASESSERLASRSRPSFNNVFSAGPSVASSSQSEPPSAAIGSFPTSLSSSSIAHDGKKEGLEITQEDEMEEEALDMTTELSLGSLDGFGIGSAPPSAAPKPNQFGGPFNNLASNPATSPFNLTASCGELFRPASFNFQSPFGSQQSQPTAMSTFSGGFSTGSTPSPSSGSGFGQPSQIGPGQQALGSVFGAFGQSRQLGSSVPGNAFASASGFGGGGFSAAAKTGIGFGSGNGFSGTYTAGGFAGVGSTSGGFAGVASTGGGFPGVATSVDGFAAAATSSGGGFAGAATGSGFAAAAAAGGGFGAYANKQGGAFSTLGGSMGGSGRPPSELFTQMRK</sequence>
<feature type="region of interest" description="Disordered" evidence="2">
    <location>
        <begin position="683"/>
        <end position="743"/>
    </location>
</feature>
<feature type="region of interest" description="Disordered" evidence="2">
    <location>
        <begin position="1761"/>
        <end position="1781"/>
    </location>
</feature>
<keyword evidence="1" id="KW-0175">Coiled coil</keyword>
<feature type="compositionally biased region" description="Low complexity" evidence="2">
    <location>
        <begin position="1584"/>
        <end position="1627"/>
    </location>
</feature>
<gene>
    <name evidence="3" type="ORF">NE237_003499</name>
</gene>
<comment type="caution">
    <text evidence="3">The sequence shown here is derived from an EMBL/GenBank/DDBJ whole genome shotgun (WGS) entry which is preliminary data.</text>
</comment>
<dbReference type="SUPFAM" id="SSF117289">
    <property type="entry name" value="Nucleoporin domain"/>
    <property type="match status" value="1"/>
</dbReference>
<evidence type="ECO:0008006" key="5">
    <source>
        <dbReference type="Google" id="ProtNLM"/>
    </source>
</evidence>
<feature type="compositionally biased region" description="Polar residues" evidence="2">
    <location>
        <begin position="1487"/>
        <end position="1496"/>
    </location>
</feature>
<dbReference type="GO" id="GO:0017056">
    <property type="term" value="F:structural constituent of nuclear pore"/>
    <property type="evidence" value="ECO:0007669"/>
    <property type="project" value="InterPro"/>
</dbReference>